<comment type="caution">
    <text evidence="7">The sequence shown here is derived from an EMBL/GenBank/DDBJ whole genome shotgun (WGS) entry which is preliminary data.</text>
</comment>
<dbReference type="GO" id="GO:0008270">
    <property type="term" value="F:zinc ion binding"/>
    <property type="evidence" value="ECO:0007669"/>
    <property type="project" value="UniProtKB-KW"/>
</dbReference>
<gene>
    <name evidence="7" type="ORF">HHI36_001770</name>
</gene>
<dbReference type="InterPro" id="IPR004162">
    <property type="entry name" value="SINA-like_animal"/>
</dbReference>
<evidence type="ECO:0000313" key="7">
    <source>
        <dbReference type="EMBL" id="KAL3287295.1"/>
    </source>
</evidence>
<dbReference type="PROSITE" id="PS51081">
    <property type="entry name" value="ZF_SIAH"/>
    <property type="match status" value="1"/>
</dbReference>
<dbReference type="InterPro" id="IPR013010">
    <property type="entry name" value="Znf_SIAH"/>
</dbReference>
<feature type="region of interest" description="Disordered" evidence="5">
    <location>
        <begin position="259"/>
        <end position="338"/>
    </location>
</feature>
<keyword evidence="3" id="KW-0862">Zinc</keyword>
<proteinExistence type="predicted"/>
<dbReference type="AlphaFoldDB" id="A0ABD2P8R6"/>
<protein>
    <recommendedName>
        <fullName evidence="6">SIAH-type domain-containing protein</fullName>
    </recommendedName>
</protein>
<dbReference type="PANTHER" id="PTHR45877">
    <property type="entry name" value="E3 UBIQUITIN-PROTEIN LIGASE SIAH2"/>
    <property type="match status" value="1"/>
</dbReference>
<accession>A0ABD2P8R6</accession>
<dbReference type="SUPFAM" id="SSF49599">
    <property type="entry name" value="TRAF domain-like"/>
    <property type="match status" value="1"/>
</dbReference>
<dbReference type="EMBL" id="JABFTP020000185">
    <property type="protein sequence ID" value="KAL3287295.1"/>
    <property type="molecule type" value="Genomic_DNA"/>
</dbReference>
<evidence type="ECO:0000256" key="3">
    <source>
        <dbReference type="ARBA" id="ARBA00022833"/>
    </source>
</evidence>
<dbReference type="Gene3D" id="3.30.40.10">
    <property type="entry name" value="Zinc/RING finger domain, C3HC4 (zinc finger)"/>
    <property type="match status" value="1"/>
</dbReference>
<sequence length="338" mass="40002">MVTKHSKALYEDLRCEKCKGFCHPPFLRCRDDHLNCQRCYSMNRTCQICDDQDVVEERLYFLQLLHSYLDFPCENTKHGCTFEERGEIVSYHQLDCPYVVTECLHMKCNWIGNPSNIIDHYRNDHIDNLIVDQPDFKRLIELKEKDGDITMINVVKQYDKIFRVDLIVTPSTGGLRTNAFNFEPFQPVNHFYASIEISMNNGEKWPLRDRCRFVANYRSQDPSDIIICNESSRFKKSTHSSMYFEHTVEIKNMNTMPMYMSDSSSYDENGNDEDYDDNEGDDDYFEDDDEYSDEDDADDDEFEDEDEDDVFYGPELVEDKLDRSQYQKRNDDGRGLFK</sequence>
<keyword evidence="1" id="KW-0479">Metal-binding</keyword>
<evidence type="ECO:0000259" key="6">
    <source>
        <dbReference type="PROSITE" id="PS51081"/>
    </source>
</evidence>
<name>A0ABD2P8R6_9CUCU</name>
<dbReference type="Proteomes" id="UP001516400">
    <property type="component" value="Unassembled WGS sequence"/>
</dbReference>
<reference evidence="7 8" key="1">
    <citation type="journal article" date="2021" name="BMC Biol.">
        <title>Horizontally acquired antibacterial genes associated with adaptive radiation of ladybird beetles.</title>
        <authorList>
            <person name="Li H.S."/>
            <person name="Tang X.F."/>
            <person name="Huang Y.H."/>
            <person name="Xu Z.Y."/>
            <person name="Chen M.L."/>
            <person name="Du X.Y."/>
            <person name="Qiu B.Y."/>
            <person name="Chen P.T."/>
            <person name="Zhang W."/>
            <person name="Slipinski A."/>
            <person name="Escalona H.E."/>
            <person name="Waterhouse R.M."/>
            <person name="Zwick A."/>
            <person name="Pang H."/>
        </authorList>
    </citation>
    <scope>NUCLEOTIDE SEQUENCE [LARGE SCALE GENOMIC DNA]</scope>
    <source>
        <strain evidence="7">SYSU2018</strain>
    </source>
</reference>
<dbReference type="InterPro" id="IPR013083">
    <property type="entry name" value="Znf_RING/FYVE/PHD"/>
</dbReference>
<keyword evidence="8" id="KW-1185">Reference proteome</keyword>
<evidence type="ECO:0000313" key="8">
    <source>
        <dbReference type="Proteomes" id="UP001516400"/>
    </source>
</evidence>
<evidence type="ECO:0000256" key="1">
    <source>
        <dbReference type="ARBA" id="ARBA00022723"/>
    </source>
</evidence>
<feature type="compositionally biased region" description="Acidic residues" evidence="5">
    <location>
        <begin position="269"/>
        <end position="310"/>
    </location>
</feature>
<keyword evidence="2 4" id="KW-0863">Zinc-finger</keyword>
<feature type="compositionally biased region" description="Low complexity" evidence="5">
    <location>
        <begin position="259"/>
        <end position="268"/>
    </location>
</feature>
<feature type="domain" description="SIAH-type" evidence="6">
    <location>
        <begin position="68"/>
        <end position="126"/>
    </location>
</feature>
<feature type="compositionally biased region" description="Basic and acidic residues" evidence="5">
    <location>
        <begin position="317"/>
        <end position="338"/>
    </location>
</feature>
<dbReference type="Pfam" id="PF21361">
    <property type="entry name" value="Sina_ZnF"/>
    <property type="match status" value="1"/>
</dbReference>
<evidence type="ECO:0000256" key="5">
    <source>
        <dbReference type="SAM" id="MobiDB-lite"/>
    </source>
</evidence>
<dbReference type="PANTHER" id="PTHR45877:SF2">
    <property type="entry name" value="E3 UBIQUITIN-PROTEIN LIGASE SINA-RELATED"/>
    <property type="match status" value="1"/>
</dbReference>
<evidence type="ECO:0000256" key="4">
    <source>
        <dbReference type="PROSITE-ProRule" id="PRU00455"/>
    </source>
</evidence>
<evidence type="ECO:0000256" key="2">
    <source>
        <dbReference type="ARBA" id="ARBA00022771"/>
    </source>
</evidence>
<organism evidence="7 8">
    <name type="scientific">Cryptolaemus montrouzieri</name>
    <dbReference type="NCBI Taxonomy" id="559131"/>
    <lineage>
        <taxon>Eukaryota</taxon>
        <taxon>Metazoa</taxon>
        <taxon>Ecdysozoa</taxon>
        <taxon>Arthropoda</taxon>
        <taxon>Hexapoda</taxon>
        <taxon>Insecta</taxon>
        <taxon>Pterygota</taxon>
        <taxon>Neoptera</taxon>
        <taxon>Endopterygota</taxon>
        <taxon>Coleoptera</taxon>
        <taxon>Polyphaga</taxon>
        <taxon>Cucujiformia</taxon>
        <taxon>Coccinelloidea</taxon>
        <taxon>Coccinellidae</taxon>
        <taxon>Scymninae</taxon>
        <taxon>Scymnini</taxon>
        <taxon>Cryptolaemus</taxon>
    </lineage>
</organism>